<evidence type="ECO:0000313" key="3">
    <source>
        <dbReference type="Proteomes" id="UP000827549"/>
    </source>
</evidence>
<sequence length="134" mass="14789">MEDAGVQGERRDNIAWAEVGLRVLAIVWVSMFVVTHGYAAVVLWMGAKPAIKACLWWLATLAFHAFISFVWVVVAFADFGMMVGFGFMRCVLFIIVIIRWLDDPMFGTVVPAPVCDVPTAALLLGMEVHGQCLV</sequence>
<keyword evidence="1" id="KW-1133">Transmembrane helix</keyword>
<keyword evidence="3" id="KW-1185">Reference proteome</keyword>
<dbReference type="RefSeq" id="XP_062632127.1">
    <property type="nucleotide sequence ID" value="XM_062776143.1"/>
</dbReference>
<dbReference type="GeneID" id="87812751"/>
<gene>
    <name evidence="2" type="ORF">LOC62_07G009590</name>
</gene>
<evidence type="ECO:0000256" key="1">
    <source>
        <dbReference type="SAM" id="Phobius"/>
    </source>
</evidence>
<proteinExistence type="predicted"/>
<dbReference type="AlphaFoldDB" id="A0AAF0YKK9"/>
<feature type="transmembrane region" description="Helical" evidence="1">
    <location>
        <begin position="82"/>
        <end position="101"/>
    </location>
</feature>
<accession>A0AAF0YKK9</accession>
<keyword evidence="1" id="KW-0812">Transmembrane</keyword>
<evidence type="ECO:0000313" key="2">
    <source>
        <dbReference type="EMBL" id="WOO86101.1"/>
    </source>
</evidence>
<keyword evidence="1" id="KW-0472">Membrane</keyword>
<dbReference type="EMBL" id="CP086720">
    <property type="protein sequence ID" value="WOO86101.1"/>
    <property type="molecule type" value="Genomic_DNA"/>
</dbReference>
<organism evidence="2 3">
    <name type="scientific">Vanrija pseudolonga</name>
    <dbReference type="NCBI Taxonomy" id="143232"/>
    <lineage>
        <taxon>Eukaryota</taxon>
        <taxon>Fungi</taxon>
        <taxon>Dikarya</taxon>
        <taxon>Basidiomycota</taxon>
        <taxon>Agaricomycotina</taxon>
        <taxon>Tremellomycetes</taxon>
        <taxon>Trichosporonales</taxon>
        <taxon>Trichosporonaceae</taxon>
        <taxon>Vanrija</taxon>
    </lineage>
</organism>
<dbReference type="Proteomes" id="UP000827549">
    <property type="component" value="Chromosome 7"/>
</dbReference>
<protein>
    <submittedName>
        <fullName evidence="2">Uncharacterized protein</fullName>
    </submittedName>
</protein>
<feature type="transmembrane region" description="Helical" evidence="1">
    <location>
        <begin position="55"/>
        <end position="76"/>
    </location>
</feature>
<name>A0AAF0YKK9_9TREE</name>
<reference evidence="2" key="1">
    <citation type="submission" date="2023-10" db="EMBL/GenBank/DDBJ databases">
        <authorList>
            <person name="Noh H."/>
        </authorList>
    </citation>
    <scope>NUCLEOTIDE SEQUENCE</scope>
    <source>
        <strain evidence="2">DUCC4014</strain>
    </source>
</reference>
<feature type="transmembrane region" description="Helical" evidence="1">
    <location>
        <begin position="20"/>
        <end position="43"/>
    </location>
</feature>